<dbReference type="Proteomes" id="UP000649573">
    <property type="component" value="Unassembled WGS sequence"/>
</dbReference>
<feature type="transmembrane region" description="Helical" evidence="2">
    <location>
        <begin position="12"/>
        <end position="31"/>
    </location>
</feature>
<feature type="transmembrane region" description="Helical" evidence="2">
    <location>
        <begin position="516"/>
        <end position="533"/>
    </location>
</feature>
<feature type="transmembrane region" description="Helical" evidence="2">
    <location>
        <begin position="194"/>
        <end position="214"/>
    </location>
</feature>
<keyword evidence="2" id="KW-0472">Membrane</keyword>
<feature type="transmembrane region" description="Helical" evidence="2">
    <location>
        <begin position="297"/>
        <end position="317"/>
    </location>
</feature>
<feature type="compositionally biased region" description="Basic and acidic residues" evidence="1">
    <location>
        <begin position="240"/>
        <end position="251"/>
    </location>
</feature>
<dbReference type="InterPro" id="IPR036444">
    <property type="entry name" value="PLipase_A2_dom_sf"/>
</dbReference>
<keyword evidence="4" id="KW-1185">Reference proteome</keyword>
<feature type="transmembrane region" description="Helical" evidence="2">
    <location>
        <begin position="270"/>
        <end position="291"/>
    </location>
</feature>
<feature type="transmembrane region" description="Helical" evidence="2">
    <location>
        <begin position="337"/>
        <end position="359"/>
    </location>
</feature>
<name>A0ABQ2V9Y5_9PSEU</name>
<feature type="transmembrane region" description="Helical" evidence="2">
    <location>
        <begin position="539"/>
        <end position="555"/>
    </location>
</feature>
<feature type="transmembrane region" description="Helical" evidence="2">
    <location>
        <begin position="425"/>
        <end position="443"/>
    </location>
</feature>
<protein>
    <submittedName>
        <fullName evidence="3">Phospholipase</fullName>
    </submittedName>
</protein>
<accession>A0ABQ2V9Y5</accession>
<dbReference type="RefSeq" id="WP_189258830.1">
    <property type="nucleotide sequence ID" value="NZ_BMRE01000057.1"/>
</dbReference>
<reference evidence="4" key="1">
    <citation type="journal article" date="2019" name="Int. J. Syst. Evol. Microbiol.">
        <title>The Global Catalogue of Microorganisms (GCM) 10K type strain sequencing project: providing services to taxonomists for standard genome sequencing and annotation.</title>
        <authorList>
            <consortium name="The Broad Institute Genomics Platform"/>
            <consortium name="The Broad Institute Genome Sequencing Center for Infectious Disease"/>
            <person name="Wu L."/>
            <person name="Ma J."/>
        </authorList>
    </citation>
    <scope>NUCLEOTIDE SEQUENCE [LARGE SCALE GENOMIC DNA]</scope>
    <source>
        <strain evidence="4">JCM 3296</strain>
    </source>
</reference>
<organism evidence="3 4">
    <name type="scientific">Lentzea flava</name>
    <dbReference type="NCBI Taxonomy" id="103732"/>
    <lineage>
        <taxon>Bacteria</taxon>
        <taxon>Bacillati</taxon>
        <taxon>Actinomycetota</taxon>
        <taxon>Actinomycetes</taxon>
        <taxon>Pseudonocardiales</taxon>
        <taxon>Pseudonocardiaceae</taxon>
        <taxon>Lentzea</taxon>
    </lineage>
</organism>
<dbReference type="EMBL" id="BMRE01000057">
    <property type="protein sequence ID" value="GGU75218.1"/>
    <property type="molecule type" value="Genomic_DNA"/>
</dbReference>
<feature type="transmembrane region" description="Helical" evidence="2">
    <location>
        <begin position="374"/>
        <end position="393"/>
    </location>
</feature>
<keyword evidence="2" id="KW-0812">Transmembrane</keyword>
<evidence type="ECO:0000313" key="3">
    <source>
        <dbReference type="EMBL" id="GGU75218.1"/>
    </source>
</evidence>
<dbReference type="Gene3D" id="1.20.90.10">
    <property type="entry name" value="Phospholipase A2 domain"/>
    <property type="match status" value="1"/>
</dbReference>
<dbReference type="SUPFAM" id="SSF48619">
    <property type="entry name" value="Phospholipase A2, PLA2"/>
    <property type="match status" value="1"/>
</dbReference>
<comment type="caution">
    <text evidence="3">The sequence shown here is derived from an EMBL/GenBank/DDBJ whole genome shotgun (WGS) entry which is preliminary data.</text>
</comment>
<feature type="compositionally biased region" description="Low complexity" evidence="1">
    <location>
        <begin position="217"/>
        <end position="233"/>
    </location>
</feature>
<proteinExistence type="predicted"/>
<dbReference type="Pfam" id="PF09056">
    <property type="entry name" value="Phospholip_A2_3"/>
    <property type="match status" value="1"/>
</dbReference>
<keyword evidence="2" id="KW-1133">Transmembrane helix</keyword>
<feature type="transmembrane region" description="Helical" evidence="2">
    <location>
        <begin position="656"/>
        <end position="672"/>
    </location>
</feature>
<gene>
    <name evidence="3" type="ORF">GCM10010178_78190</name>
</gene>
<sequence>MGARTLLLRLPAWFRFTVITLAVFVCGVIASRPATGDDGVPPSGDVIAAANAVDAFVAPSATHDPKINLPPDFARHMGRDPKTVTAPDGTLRVVDASGGCSGPAGDTEWDFSVGCRAHDLGYDLLRYAEDKGHPLGQNARKALDDRLTADLHTQCRLNPRGAEQSCHAVAETYAMGLKFNSWRQRWGPPGHEPVVAWAFGSAVVAFLCLMAAAPQTAASSPSSRSSGRRFGPNRLRRLTRRGDRTTDANSRKPVVEDRTALVAEDRYSTFLRLFSLVLLVLGETIATLAHLRGVGTPWLWALQAVPLFFFAGGHANLRSWQAHEGGFGCWVSSRTSWLLRPVLAFVLLWVVLFTALNLMDVKVDAYSRLITHPLWFLGVYLLAVAATPAAAWLHEHFRRATPFVLMLVTLCVEVARTSTDWKTGGYVNLIVGALLMQQIGFFYADGTLQKISRRVLAALGAITVPALVFFSDYPRSMMVLGVAQVCLALLARGRVTTWLEGRSWHVVNFARRAPMTVYLAYLTGVGALVGLLGLTQAPIWLVFGLVPLILLFHRFERRLVRFPKLAHESHRTRLATAMGVVFGTLGVLGFVVSGFLGDGTLVLLPVDPLQNVIHLLLGWYLIHTARTGSCDTRLPWLLTALACVPPMLALEPTPPVVVLHAVAIGLAVLGAIPRSRPRTPAATALVATPSPDDLVAAAATATSAPR</sequence>
<evidence type="ECO:0000256" key="1">
    <source>
        <dbReference type="SAM" id="MobiDB-lite"/>
    </source>
</evidence>
<evidence type="ECO:0000313" key="4">
    <source>
        <dbReference type="Proteomes" id="UP000649573"/>
    </source>
</evidence>
<evidence type="ECO:0000256" key="2">
    <source>
        <dbReference type="SAM" id="Phobius"/>
    </source>
</evidence>
<feature type="transmembrane region" description="Helical" evidence="2">
    <location>
        <begin position="455"/>
        <end position="471"/>
    </location>
</feature>
<dbReference type="InterPro" id="IPR015141">
    <property type="entry name" value="PLipase_A2_prok/fun"/>
</dbReference>
<feature type="region of interest" description="Disordered" evidence="1">
    <location>
        <begin position="217"/>
        <end position="251"/>
    </location>
</feature>
<feature type="transmembrane region" description="Helical" evidence="2">
    <location>
        <begin position="575"/>
        <end position="596"/>
    </location>
</feature>